<proteinExistence type="predicted"/>
<dbReference type="STRING" id="1586287.BBK82_39960"/>
<gene>
    <name evidence="1" type="ORF">BBK82_39960</name>
</gene>
<protein>
    <submittedName>
        <fullName evidence="1">Uncharacterized protein</fullName>
    </submittedName>
</protein>
<dbReference type="SUPFAM" id="SSF110857">
    <property type="entry name" value="Gamma-glutamyl cyclotransferase-like"/>
    <property type="match status" value="1"/>
</dbReference>
<dbReference type="RefSeq" id="WP_065919570.1">
    <property type="nucleotide sequence ID" value="NZ_CP016793.1"/>
</dbReference>
<accession>A0A1B2HU49</accession>
<dbReference type="KEGG" id="led:BBK82_39960"/>
<sequence length="277" mass="30178">MDGFHHPRAHRHRQGRDSADGYYADAYDFAAFDRLVLTPLGPGGDRRYRTRIIDLRTDTPADEPAVTAPEDLVLVVDGSFLQRDLAWDEVVFVDTAFDIARSRGTQRDASLLGGEAQAAHSFDHRYHAASRRYLAEVDPAASATVVVGNDDLAHPQLNRIGGPAGATTRLFSYGTLQLEPVQRERFGRVLAGVPDVLPGHSQDWVTITDPDVVAVSGTDRHPIVRPTGDPADTTKGTVLTVTTTELAAADVYEVDDYRRCLVDLSTGPAWVYLATTG</sequence>
<dbReference type="InterPro" id="IPR036568">
    <property type="entry name" value="GGCT-like_sf"/>
</dbReference>
<dbReference type="AlphaFoldDB" id="A0A1B2HU49"/>
<evidence type="ECO:0000313" key="2">
    <source>
        <dbReference type="Proteomes" id="UP000093053"/>
    </source>
</evidence>
<dbReference type="Gene3D" id="3.10.490.10">
    <property type="entry name" value="Gamma-glutamyl cyclotransferase-like"/>
    <property type="match status" value="1"/>
</dbReference>
<keyword evidence="2" id="KW-1185">Reference proteome</keyword>
<organism evidence="1 2">
    <name type="scientific">Lentzea guizhouensis</name>
    <dbReference type="NCBI Taxonomy" id="1586287"/>
    <lineage>
        <taxon>Bacteria</taxon>
        <taxon>Bacillati</taxon>
        <taxon>Actinomycetota</taxon>
        <taxon>Actinomycetes</taxon>
        <taxon>Pseudonocardiales</taxon>
        <taxon>Pseudonocardiaceae</taxon>
        <taxon>Lentzea</taxon>
    </lineage>
</organism>
<dbReference type="SUPFAM" id="SSF52540">
    <property type="entry name" value="P-loop containing nucleoside triphosphate hydrolases"/>
    <property type="match status" value="1"/>
</dbReference>
<name>A0A1B2HU49_9PSEU</name>
<dbReference type="EMBL" id="CP016793">
    <property type="protein sequence ID" value="ANZ41233.1"/>
    <property type="molecule type" value="Genomic_DNA"/>
</dbReference>
<evidence type="ECO:0000313" key="1">
    <source>
        <dbReference type="EMBL" id="ANZ41233.1"/>
    </source>
</evidence>
<dbReference type="Proteomes" id="UP000093053">
    <property type="component" value="Chromosome"/>
</dbReference>
<dbReference type="InterPro" id="IPR027417">
    <property type="entry name" value="P-loop_NTPase"/>
</dbReference>
<reference evidence="1 2" key="1">
    <citation type="submission" date="2016-07" db="EMBL/GenBank/DDBJ databases">
        <title>Complete genome sequence of the Lentzea guizhouensis DHS C013.</title>
        <authorList>
            <person name="Cao C."/>
        </authorList>
    </citation>
    <scope>NUCLEOTIDE SEQUENCE [LARGE SCALE GENOMIC DNA]</scope>
    <source>
        <strain evidence="1 2">DHS C013</strain>
    </source>
</reference>
<dbReference type="Gene3D" id="3.40.50.300">
    <property type="entry name" value="P-loop containing nucleotide triphosphate hydrolases"/>
    <property type="match status" value="1"/>
</dbReference>